<proteinExistence type="predicted"/>
<organism evidence="1 2">
    <name type="scientific">Dovyalis caffra</name>
    <dbReference type="NCBI Taxonomy" id="77055"/>
    <lineage>
        <taxon>Eukaryota</taxon>
        <taxon>Viridiplantae</taxon>
        <taxon>Streptophyta</taxon>
        <taxon>Embryophyta</taxon>
        <taxon>Tracheophyta</taxon>
        <taxon>Spermatophyta</taxon>
        <taxon>Magnoliopsida</taxon>
        <taxon>eudicotyledons</taxon>
        <taxon>Gunneridae</taxon>
        <taxon>Pentapetalae</taxon>
        <taxon>rosids</taxon>
        <taxon>fabids</taxon>
        <taxon>Malpighiales</taxon>
        <taxon>Salicaceae</taxon>
        <taxon>Flacourtieae</taxon>
        <taxon>Dovyalis</taxon>
    </lineage>
</organism>
<feature type="non-terminal residue" evidence="1">
    <location>
        <position position="1"/>
    </location>
</feature>
<dbReference type="Proteomes" id="UP001314170">
    <property type="component" value="Unassembled WGS sequence"/>
</dbReference>
<dbReference type="EMBL" id="CAWUPB010001195">
    <property type="protein sequence ID" value="CAK7355473.1"/>
    <property type="molecule type" value="Genomic_DNA"/>
</dbReference>
<reference evidence="1 2" key="1">
    <citation type="submission" date="2024-01" db="EMBL/GenBank/DDBJ databases">
        <authorList>
            <person name="Waweru B."/>
        </authorList>
    </citation>
    <scope>NUCLEOTIDE SEQUENCE [LARGE SCALE GENOMIC DNA]</scope>
</reference>
<gene>
    <name evidence="1" type="ORF">DCAF_LOCUS25733</name>
</gene>
<dbReference type="AlphaFoldDB" id="A0AAV1SRJ4"/>
<evidence type="ECO:0000313" key="2">
    <source>
        <dbReference type="Proteomes" id="UP001314170"/>
    </source>
</evidence>
<sequence length="92" mass="10549">PHLRRGGRRGEQLINSLTSTRKSHAFKVKEYESSYIQLLKEGIRNRNQVILANCEDTSDKSISVSLSTNTHERGQFSIIFNLVSIEKLFDKI</sequence>
<accession>A0AAV1SRJ4</accession>
<evidence type="ECO:0000313" key="1">
    <source>
        <dbReference type="EMBL" id="CAK7355473.1"/>
    </source>
</evidence>
<name>A0AAV1SRJ4_9ROSI</name>
<keyword evidence="2" id="KW-1185">Reference proteome</keyword>
<protein>
    <submittedName>
        <fullName evidence="1">Uncharacterized protein</fullName>
    </submittedName>
</protein>
<comment type="caution">
    <text evidence="1">The sequence shown here is derived from an EMBL/GenBank/DDBJ whole genome shotgun (WGS) entry which is preliminary data.</text>
</comment>